<evidence type="ECO:0008006" key="5">
    <source>
        <dbReference type="Google" id="ProtNLM"/>
    </source>
</evidence>
<dbReference type="RefSeq" id="WP_190704991.1">
    <property type="nucleotide sequence ID" value="NZ_JAMPKX010000011.1"/>
</dbReference>
<evidence type="ECO:0000256" key="1">
    <source>
        <dbReference type="SAM" id="MobiDB-lite"/>
    </source>
</evidence>
<dbReference type="EMBL" id="JAMPKX010000011">
    <property type="protein sequence ID" value="MEP0949382.1"/>
    <property type="molecule type" value="Genomic_DNA"/>
</dbReference>
<sequence length="159" mass="16901">MLKPSMIPALAASALLITLVACQPTATTPDTSGDTTTETPVAEAPDSDAVVGDRADYIEVPLPGGAVGEDPTEIALAAFGSTEPGEGNFEEEVELVDQTDDQSLVILTQTGLADDSVNGTRYRLEFVPEGDQWRLDWAGSQVRCQLDRGSQEWSTDLCK</sequence>
<comment type="caution">
    <text evidence="3">The sequence shown here is derived from an EMBL/GenBank/DDBJ whole genome shotgun (WGS) entry which is preliminary data.</text>
</comment>
<gene>
    <name evidence="3" type="ORF">NC992_21050</name>
</gene>
<keyword evidence="4" id="KW-1185">Reference proteome</keyword>
<keyword evidence="2" id="KW-0732">Signal</keyword>
<name>A0ABV0KBU7_9CYAN</name>
<accession>A0ABV0KBU7</accession>
<organism evidence="3 4">
    <name type="scientific">Leptolyngbya subtilissima DQ-A4</name>
    <dbReference type="NCBI Taxonomy" id="2933933"/>
    <lineage>
        <taxon>Bacteria</taxon>
        <taxon>Bacillati</taxon>
        <taxon>Cyanobacteriota</taxon>
        <taxon>Cyanophyceae</taxon>
        <taxon>Leptolyngbyales</taxon>
        <taxon>Leptolyngbyaceae</taxon>
        <taxon>Leptolyngbya group</taxon>
        <taxon>Leptolyngbya</taxon>
    </lineage>
</organism>
<feature type="signal peptide" evidence="2">
    <location>
        <begin position="1"/>
        <end position="26"/>
    </location>
</feature>
<dbReference type="PROSITE" id="PS51257">
    <property type="entry name" value="PROKAR_LIPOPROTEIN"/>
    <property type="match status" value="1"/>
</dbReference>
<evidence type="ECO:0000256" key="2">
    <source>
        <dbReference type="SAM" id="SignalP"/>
    </source>
</evidence>
<proteinExistence type="predicted"/>
<protein>
    <recommendedName>
        <fullName evidence="5">Lipoprotein</fullName>
    </recommendedName>
</protein>
<feature type="chain" id="PRO_5045531686" description="Lipoprotein" evidence="2">
    <location>
        <begin position="27"/>
        <end position="159"/>
    </location>
</feature>
<reference evidence="3 4" key="1">
    <citation type="submission" date="2022-04" db="EMBL/GenBank/DDBJ databases">
        <title>Positive selection, recombination, and allopatry shape intraspecific diversity of widespread and dominant cyanobacteria.</title>
        <authorList>
            <person name="Wei J."/>
            <person name="Shu W."/>
            <person name="Hu C."/>
        </authorList>
    </citation>
    <scope>NUCLEOTIDE SEQUENCE [LARGE SCALE GENOMIC DNA]</scope>
    <source>
        <strain evidence="3 4">DQ-A4</strain>
    </source>
</reference>
<feature type="region of interest" description="Disordered" evidence="1">
    <location>
        <begin position="26"/>
        <end position="46"/>
    </location>
</feature>
<evidence type="ECO:0000313" key="3">
    <source>
        <dbReference type="EMBL" id="MEP0949382.1"/>
    </source>
</evidence>
<evidence type="ECO:0000313" key="4">
    <source>
        <dbReference type="Proteomes" id="UP001482513"/>
    </source>
</evidence>
<dbReference type="Proteomes" id="UP001482513">
    <property type="component" value="Unassembled WGS sequence"/>
</dbReference>
<feature type="compositionally biased region" description="Low complexity" evidence="1">
    <location>
        <begin position="26"/>
        <end position="40"/>
    </location>
</feature>